<gene>
    <name evidence="12" type="ORF">BRARA_C03962</name>
</gene>
<dbReference type="EMBL" id="CM010630">
    <property type="protein sequence ID" value="RID72056.1"/>
    <property type="molecule type" value="Genomic_DNA"/>
</dbReference>
<dbReference type="InterPro" id="IPR028468">
    <property type="entry name" value="Smc1_ABC"/>
</dbReference>
<evidence type="ECO:0000256" key="8">
    <source>
        <dbReference type="ARBA" id="ARBA00023306"/>
    </source>
</evidence>
<dbReference type="InterPro" id="IPR027417">
    <property type="entry name" value="P-loop_NTPase"/>
</dbReference>
<dbReference type="GO" id="GO:0016887">
    <property type="term" value="F:ATP hydrolysis activity"/>
    <property type="evidence" value="ECO:0007669"/>
    <property type="project" value="InterPro"/>
</dbReference>
<feature type="region of interest" description="Disordered" evidence="10">
    <location>
        <begin position="420"/>
        <end position="447"/>
    </location>
</feature>
<dbReference type="InterPro" id="IPR024704">
    <property type="entry name" value="SMC"/>
</dbReference>
<protein>
    <recommendedName>
        <fullName evidence="11">RecF/RecN/SMC N-terminal domain-containing protein</fullName>
    </recommendedName>
</protein>
<feature type="domain" description="RecF/RecN/SMC N-terminal" evidence="11">
    <location>
        <begin position="11"/>
        <end position="921"/>
    </location>
</feature>
<keyword evidence="4" id="KW-0132">Cell division</keyword>
<dbReference type="AlphaFoldDB" id="A0A398A9Z0"/>
<evidence type="ECO:0000256" key="1">
    <source>
        <dbReference type="ARBA" id="ARBA00004123"/>
    </source>
</evidence>
<evidence type="ECO:0000256" key="6">
    <source>
        <dbReference type="ARBA" id="ARBA00023054"/>
    </source>
</evidence>
<name>A0A398A9Z0_BRACM</name>
<dbReference type="PANTHER" id="PTHR18937:SF12">
    <property type="entry name" value="STRUCTURAL MAINTENANCE OF CHROMOSOMES PROTEIN"/>
    <property type="match status" value="1"/>
</dbReference>
<feature type="coiled-coil region" evidence="9">
    <location>
        <begin position="297"/>
        <end position="359"/>
    </location>
</feature>
<evidence type="ECO:0000256" key="5">
    <source>
        <dbReference type="ARBA" id="ARBA00022776"/>
    </source>
</evidence>
<dbReference type="SUPFAM" id="SSF52540">
    <property type="entry name" value="P-loop containing nucleoside triphosphate hydrolases"/>
    <property type="match status" value="2"/>
</dbReference>
<feature type="compositionally biased region" description="Basic and acidic residues" evidence="10">
    <location>
        <begin position="423"/>
        <end position="447"/>
    </location>
</feature>
<keyword evidence="5" id="KW-0498">Mitosis</keyword>
<dbReference type="Gene3D" id="3.40.50.300">
    <property type="entry name" value="P-loop containing nucleotide triphosphate hydrolases"/>
    <property type="match status" value="2"/>
</dbReference>
<evidence type="ECO:0000313" key="13">
    <source>
        <dbReference type="Proteomes" id="UP000264353"/>
    </source>
</evidence>
<dbReference type="GO" id="GO:0007062">
    <property type="term" value="P:sister chromatid cohesion"/>
    <property type="evidence" value="ECO:0007669"/>
    <property type="project" value="InterPro"/>
</dbReference>
<evidence type="ECO:0000256" key="7">
    <source>
        <dbReference type="ARBA" id="ARBA00023242"/>
    </source>
</evidence>
<keyword evidence="6 9" id="KW-0175">Coiled coil</keyword>
<evidence type="ECO:0000256" key="4">
    <source>
        <dbReference type="ARBA" id="ARBA00022618"/>
    </source>
</evidence>
<accession>A0A398A9Z0</accession>
<evidence type="ECO:0000256" key="9">
    <source>
        <dbReference type="SAM" id="Coils"/>
    </source>
</evidence>
<feature type="coiled-coil region" evidence="9">
    <location>
        <begin position="167"/>
        <end position="268"/>
    </location>
</feature>
<dbReference type="PIRSF" id="PIRSF005719">
    <property type="entry name" value="SMC"/>
    <property type="match status" value="1"/>
</dbReference>
<keyword evidence="7" id="KW-0539">Nucleus</keyword>
<organism evidence="12 13">
    <name type="scientific">Brassica campestris</name>
    <name type="common">Field mustard</name>
    <dbReference type="NCBI Taxonomy" id="3711"/>
    <lineage>
        <taxon>Eukaryota</taxon>
        <taxon>Viridiplantae</taxon>
        <taxon>Streptophyta</taxon>
        <taxon>Embryophyta</taxon>
        <taxon>Tracheophyta</taxon>
        <taxon>Spermatophyta</taxon>
        <taxon>Magnoliopsida</taxon>
        <taxon>eudicotyledons</taxon>
        <taxon>Gunneridae</taxon>
        <taxon>Pentapetalae</taxon>
        <taxon>rosids</taxon>
        <taxon>malvids</taxon>
        <taxon>Brassicales</taxon>
        <taxon>Brassicaceae</taxon>
        <taxon>Brassiceae</taxon>
        <taxon>Brassica</taxon>
    </lineage>
</organism>
<comment type="subcellular location">
    <subcellularLocation>
        <location evidence="2">Chromosome</location>
    </subcellularLocation>
    <subcellularLocation>
        <location evidence="1">Nucleus</location>
    </subcellularLocation>
</comment>
<proteinExistence type="predicted"/>
<evidence type="ECO:0000313" key="12">
    <source>
        <dbReference type="EMBL" id="RID72056.1"/>
    </source>
</evidence>
<dbReference type="GO" id="GO:0008278">
    <property type="term" value="C:cohesin complex"/>
    <property type="evidence" value="ECO:0007669"/>
    <property type="project" value="InterPro"/>
</dbReference>
<dbReference type="Proteomes" id="UP000264353">
    <property type="component" value="Chromosome A3"/>
</dbReference>
<dbReference type="GO" id="GO:0005634">
    <property type="term" value="C:nucleus"/>
    <property type="evidence" value="ECO:0007669"/>
    <property type="project" value="UniProtKB-SubCell"/>
</dbReference>
<feature type="coiled-coil region" evidence="9">
    <location>
        <begin position="532"/>
        <end position="628"/>
    </location>
</feature>
<dbReference type="Pfam" id="PF02463">
    <property type="entry name" value="SMC_N"/>
    <property type="match status" value="1"/>
</dbReference>
<evidence type="ECO:0000259" key="11">
    <source>
        <dbReference type="Pfam" id="PF02463"/>
    </source>
</evidence>
<reference evidence="12 13" key="1">
    <citation type="submission" date="2018-06" db="EMBL/GenBank/DDBJ databases">
        <title>WGS assembly of Brassica rapa FPsc.</title>
        <authorList>
            <person name="Bowman J."/>
            <person name="Kohchi T."/>
            <person name="Yamato K."/>
            <person name="Jenkins J."/>
            <person name="Shu S."/>
            <person name="Ishizaki K."/>
            <person name="Yamaoka S."/>
            <person name="Nishihama R."/>
            <person name="Nakamura Y."/>
            <person name="Berger F."/>
            <person name="Adam C."/>
            <person name="Aki S."/>
            <person name="Althoff F."/>
            <person name="Araki T."/>
            <person name="Arteaga-Vazquez M."/>
            <person name="Balasubrmanian S."/>
            <person name="Bauer D."/>
            <person name="Boehm C."/>
            <person name="Briginshaw L."/>
            <person name="Caballero-Perez J."/>
            <person name="Catarino B."/>
            <person name="Chen F."/>
            <person name="Chiyoda S."/>
            <person name="Chovatia M."/>
            <person name="Davies K."/>
            <person name="Delmans M."/>
            <person name="Demura T."/>
            <person name="Dierschke T."/>
            <person name="Dolan L."/>
            <person name="Dorantes-Acosta A."/>
            <person name="Eklund D."/>
            <person name="Florent S."/>
            <person name="Flores-Sandoval E."/>
            <person name="Fujiyama A."/>
            <person name="Fukuzawa H."/>
            <person name="Galik B."/>
            <person name="Grimanelli D."/>
            <person name="Grimwood J."/>
            <person name="Grossniklaus U."/>
            <person name="Hamada T."/>
            <person name="Haseloff J."/>
            <person name="Hetherington A."/>
            <person name="Higo A."/>
            <person name="Hirakawa Y."/>
            <person name="Hundley H."/>
            <person name="Ikeda Y."/>
            <person name="Inoue K."/>
            <person name="Inoue S."/>
            <person name="Ishida S."/>
            <person name="Jia Q."/>
            <person name="Kakita M."/>
            <person name="Kanazawa T."/>
            <person name="Kawai Y."/>
            <person name="Kawashima T."/>
            <person name="Kennedy M."/>
            <person name="Kinose K."/>
            <person name="Kinoshita T."/>
            <person name="Kohara Y."/>
            <person name="Koide E."/>
            <person name="Komatsu K."/>
            <person name="Kopischke S."/>
            <person name="Kubo M."/>
            <person name="Kyozuka J."/>
            <person name="Lagercrantz U."/>
            <person name="Lin S."/>
            <person name="Lindquist E."/>
            <person name="Lipzen A."/>
            <person name="Lu C."/>
            <person name="Luna E."/>
            <person name="Martienssen R."/>
            <person name="Minamino N."/>
            <person name="Mizutani M."/>
            <person name="Mizutani M."/>
            <person name="Mochizuki N."/>
            <person name="Monte I."/>
            <person name="Mosher R."/>
            <person name="Nagasaki H."/>
            <person name="Nakagami H."/>
            <person name="Naramoto S."/>
            <person name="Nishitani K."/>
            <person name="Ohtani M."/>
            <person name="Okamoto T."/>
            <person name="Okumura M."/>
            <person name="Phillips J."/>
            <person name="Pollak B."/>
            <person name="Reinders A."/>
            <person name="Roevekamp M."/>
            <person name="Sano R."/>
            <person name="Sawa S."/>
            <person name="Schmid M."/>
            <person name="Shirakawa M."/>
            <person name="Solano R."/>
            <person name="Spunde A."/>
            <person name="Suetsugu N."/>
            <person name="Sugano S."/>
            <person name="Sugiyama A."/>
            <person name="Sun R."/>
            <person name="Suzuki Y."/>
            <person name="Takenaka M."/>
            <person name="Takezawa D."/>
            <person name="Tomogane H."/>
            <person name="Tsuzuki M."/>
            <person name="Ueda T."/>
            <person name="Umeda M."/>
            <person name="Ward J."/>
            <person name="Watanabe Y."/>
            <person name="Yazaki K."/>
            <person name="Yokoyama R."/>
            <person name="Yoshitake Y."/>
            <person name="Yotsui I."/>
            <person name="Zachgo S."/>
            <person name="Schmutz J."/>
        </authorList>
    </citation>
    <scope>NUCLEOTIDE SEQUENCE [LARGE SCALE GENOMIC DNA]</scope>
    <source>
        <strain evidence="13">cv. B-3</strain>
    </source>
</reference>
<evidence type="ECO:0000256" key="3">
    <source>
        <dbReference type="ARBA" id="ARBA00022454"/>
    </source>
</evidence>
<dbReference type="GO" id="GO:0005524">
    <property type="term" value="F:ATP binding"/>
    <property type="evidence" value="ECO:0007669"/>
    <property type="project" value="InterPro"/>
</dbReference>
<dbReference type="GO" id="GO:0051301">
    <property type="term" value="P:cell division"/>
    <property type="evidence" value="ECO:0007669"/>
    <property type="project" value="UniProtKB-KW"/>
</dbReference>
<dbReference type="PANTHER" id="PTHR18937">
    <property type="entry name" value="STRUCTURAL MAINTENANCE OF CHROMOSOMES SMC FAMILY MEMBER"/>
    <property type="match status" value="1"/>
</dbReference>
<dbReference type="CDD" id="cd03275">
    <property type="entry name" value="ABC_SMC1_euk"/>
    <property type="match status" value="1"/>
</dbReference>
<evidence type="ECO:0000256" key="10">
    <source>
        <dbReference type="SAM" id="MobiDB-lite"/>
    </source>
</evidence>
<keyword evidence="3" id="KW-0158">Chromosome</keyword>
<keyword evidence="8" id="KW-0131">Cell cycle</keyword>
<evidence type="ECO:0000256" key="2">
    <source>
        <dbReference type="ARBA" id="ARBA00004286"/>
    </source>
</evidence>
<dbReference type="InterPro" id="IPR003395">
    <property type="entry name" value="RecF/RecN/SMC_N"/>
</dbReference>
<sequence length="940" mass="109290">MPSIQTPPGRIVHLEMENFKSYKGHQLVGPFKDLTAIIGPNGAGKSNLMDAISFVLGVRTAQLRGSQLKDLIYAFDDREKEQRGGRKAFVRLVYLLEGVEELLRFTRTITTSGESSEYRIDNRVVTWEEYNGKLRSIGILVKARNFLVFQGDVESVASKNSKELSGLVEQICGSDELKKEYEELEEKKASAEEKAALIYQKKKTIGAEKKLKKAHKEEAEKHLKLQYELKALKREYFLWQLYNIENDIDKANEDLEKFEHEAGKRKIEQAKYLKEIAQREKKIAERCSNLGKYQPELLRLKEEIARIKSKIESSRKEVDKRKKERGKHSEEIEQMQKNIKDLNEKMNELNERRQDSSSRKLPMPDSQLQEYFRIKQEAWMQTIKLRDEKEVLDRQYHTDLEALRNLEENYQQLINRENDLDEQTERMKSRQKEIEDSSSEYKKETTNLKKQLRTLQEKHRDARNASEKLKTRITELEDQLSDLTAERYENERDSRLTQAVESLKRLFQGVHGRMTDLGGMEAKSNKWDDKKIEGLMKKKEEYELELEKVGSIRDMQIKESEISGKISGLEKKIQYAEIEKKSIKDKLPNLEQAKRNITEESRRINVELSKSRAEVDKRNTDIRKLEKRINEIVDHIYTGFSKSVGLTNIREYEVQKQLKEAQEQCELERIALPVLSDAADGPQYDFSELDRAHHQPSARDRMDAEYRQKIESKTSEIERTAPNLRALDQYEAIQEKEKQVSQEFEAARKEEKQVADAYHTLKQKRYELFMEAFNHISSIIDKIYKQLTKSNTHPLGGTAYLNLENEDDPFLQGIKYTTMPPTKRFRDMEQLSGGEKTVAALALLFSIHSYRPSPFFILDEVDAALDNLNVAKVAQFIRSKSCHAARENQDAEDGHGFQSIVISLKDSFYDKAEALVGVYRDVDKSCSSTMSFDLGNYAES</sequence>